<reference evidence="1" key="1">
    <citation type="journal article" date="2014" name="Genome Biol.">
        <title>Transcriptome and methylome profiling reveals relics of genome dominance in the mesopolyploid Brassica oleracea.</title>
        <authorList>
            <person name="Parkin I.A."/>
            <person name="Koh C."/>
            <person name="Tang H."/>
            <person name="Robinson S.J."/>
            <person name="Kagale S."/>
            <person name="Clarke W.E."/>
            <person name="Town C.D."/>
            <person name="Nixon J."/>
            <person name="Krishnakumar V."/>
            <person name="Bidwell S.L."/>
            <person name="Denoeud F."/>
            <person name="Belcram H."/>
            <person name="Links M.G."/>
            <person name="Just J."/>
            <person name="Clarke C."/>
            <person name="Bender T."/>
            <person name="Huebert T."/>
            <person name="Mason A.S."/>
            <person name="Pires J.C."/>
            <person name="Barker G."/>
            <person name="Moore J."/>
            <person name="Walley P.G."/>
            <person name="Manoli S."/>
            <person name="Batley J."/>
            <person name="Edwards D."/>
            <person name="Nelson M.N."/>
            <person name="Wang X."/>
            <person name="Paterson A.H."/>
            <person name="King G."/>
            <person name="Bancroft I."/>
            <person name="Chalhoub B."/>
            <person name="Sharpe A.G."/>
        </authorList>
    </citation>
    <scope>NUCLEOTIDE SEQUENCE [LARGE SCALE GENOMIC DNA]</scope>
    <source>
        <strain evidence="1">cv. TO1000</strain>
    </source>
</reference>
<dbReference type="GO" id="GO:1990837">
    <property type="term" value="F:sequence-specific double-stranded DNA binding"/>
    <property type="evidence" value="ECO:0007669"/>
    <property type="project" value="TreeGrafter"/>
</dbReference>
<evidence type="ECO:0000313" key="1">
    <source>
        <dbReference type="EnsemblPlants" id="Bo23473s010.1"/>
    </source>
</evidence>
<reference evidence="1" key="2">
    <citation type="submission" date="2015-06" db="UniProtKB">
        <authorList>
            <consortium name="EnsemblPlants"/>
        </authorList>
    </citation>
    <scope>IDENTIFICATION</scope>
</reference>
<dbReference type="Proteomes" id="UP000032141">
    <property type="component" value="Unassembled WGS sequence"/>
</dbReference>
<dbReference type="GO" id="GO:0006357">
    <property type="term" value="P:regulation of transcription by RNA polymerase II"/>
    <property type="evidence" value="ECO:0007669"/>
    <property type="project" value="TreeGrafter"/>
</dbReference>
<organism evidence="1 2">
    <name type="scientific">Brassica oleracea var. oleracea</name>
    <dbReference type="NCBI Taxonomy" id="109376"/>
    <lineage>
        <taxon>Eukaryota</taxon>
        <taxon>Viridiplantae</taxon>
        <taxon>Streptophyta</taxon>
        <taxon>Embryophyta</taxon>
        <taxon>Tracheophyta</taxon>
        <taxon>Spermatophyta</taxon>
        <taxon>Magnoliopsida</taxon>
        <taxon>eudicotyledons</taxon>
        <taxon>Gunneridae</taxon>
        <taxon>Pentapetalae</taxon>
        <taxon>rosids</taxon>
        <taxon>malvids</taxon>
        <taxon>Brassicales</taxon>
        <taxon>Brassicaceae</taxon>
        <taxon>Brassiceae</taxon>
        <taxon>Brassica</taxon>
    </lineage>
</organism>
<dbReference type="AlphaFoldDB" id="A0A0D3AGN8"/>
<dbReference type="PANTHER" id="PTHR34396">
    <property type="entry name" value="OS03G0264950 PROTEIN-RELATED"/>
    <property type="match status" value="1"/>
</dbReference>
<dbReference type="PANTHER" id="PTHR34396:SF24">
    <property type="entry name" value="BED-TYPE DOMAIN-CONTAINING PROTEIN"/>
    <property type="match status" value="1"/>
</dbReference>
<name>A0A0D3AGN8_BRAOL</name>
<dbReference type="EnsemblPlants" id="Bo23473s010.1">
    <property type="protein sequence ID" value="Bo23473s010.1"/>
    <property type="gene ID" value="Bo23473s010"/>
</dbReference>
<proteinExistence type="predicted"/>
<dbReference type="HOGENOM" id="CLU_2534094_0_0_1"/>
<accession>A0A0D3AGN8</accession>
<sequence>MGTPRVGEVNPLSLTGQGKLQVRKLDHNVFREMVAKCIIEHDLPFSFVEYTRVRLLWSYLNADVKFITSKTAASDVYKFYEFEK</sequence>
<dbReference type="eggNOG" id="KOG1121">
    <property type="taxonomic scope" value="Eukaryota"/>
</dbReference>
<evidence type="ECO:0000313" key="2">
    <source>
        <dbReference type="Proteomes" id="UP000032141"/>
    </source>
</evidence>
<protein>
    <submittedName>
        <fullName evidence="1">Uncharacterized protein</fullName>
    </submittedName>
</protein>
<keyword evidence="2" id="KW-1185">Reference proteome</keyword>
<dbReference type="InterPro" id="IPR053031">
    <property type="entry name" value="Cuticle_assoc_protein"/>
</dbReference>
<dbReference type="Gramene" id="Bo23473s010.1">
    <property type="protein sequence ID" value="Bo23473s010.1"/>
    <property type="gene ID" value="Bo23473s010"/>
</dbReference>
<dbReference type="GO" id="GO:0005634">
    <property type="term" value="C:nucleus"/>
    <property type="evidence" value="ECO:0007669"/>
    <property type="project" value="TreeGrafter"/>
</dbReference>